<reference evidence="14 15" key="1">
    <citation type="submission" date="2015-01" db="EMBL/GenBank/DDBJ databases">
        <title>Paenibacillus swuensis/DY6/whole genome sequencing.</title>
        <authorList>
            <person name="Kim M.K."/>
            <person name="Srinivasan S."/>
            <person name="Lee J.-J."/>
        </authorList>
    </citation>
    <scope>NUCLEOTIDE SEQUENCE [LARGE SCALE GENOMIC DNA]</scope>
    <source>
        <strain evidence="14 15">DY6</strain>
    </source>
</reference>
<accession>A0A172TQ52</accession>
<dbReference type="GO" id="GO:0051082">
    <property type="term" value="F:unfolded protein binding"/>
    <property type="evidence" value="ECO:0007669"/>
    <property type="project" value="TreeGrafter"/>
</dbReference>
<keyword evidence="6 10" id="KW-0143">Chaperone</keyword>
<evidence type="ECO:0000313" key="15">
    <source>
        <dbReference type="Proteomes" id="UP000076927"/>
    </source>
</evidence>
<dbReference type="PATRIC" id="fig|1178515.4.peg.2929"/>
<dbReference type="Proteomes" id="UP000076927">
    <property type="component" value="Chromosome"/>
</dbReference>
<dbReference type="InterPro" id="IPR009012">
    <property type="entry name" value="GrpE_head"/>
</dbReference>
<comment type="similarity">
    <text evidence="2 10 12">Belongs to the GrpE family.</text>
</comment>
<dbReference type="PANTHER" id="PTHR21237:SF23">
    <property type="entry name" value="GRPE PROTEIN HOMOLOG, MITOCHONDRIAL"/>
    <property type="match status" value="1"/>
</dbReference>
<dbReference type="PRINTS" id="PR00773">
    <property type="entry name" value="GRPEPROTEIN"/>
</dbReference>
<comment type="subunit">
    <text evidence="3 10">Homodimer.</text>
</comment>
<dbReference type="SUPFAM" id="SSF58014">
    <property type="entry name" value="Coiled-coil domain of nucleotide exchange factor GrpE"/>
    <property type="match status" value="1"/>
</dbReference>
<dbReference type="STRING" id="1178515.SY83_14590"/>
<dbReference type="KEGG" id="pswu:SY83_14590"/>
<dbReference type="GO" id="GO:0006457">
    <property type="term" value="P:protein folding"/>
    <property type="evidence" value="ECO:0007669"/>
    <property type="project" value="InterPro"/>
</dbReference>
<dbReference type="NCBIfam" id="NF010738">
    <property type="entry name" value="PRK14140.1"/>
    <property type="match status" value="1"/>
</dbReference>
<dbReference type="Gene3D" id="3.90.20.20">
    <property type="match status" value="1"/>
</dbReference>
<dbReference type="CDD" id="cd00446">
    <property type="entry name" value="GrpE"/>
    <property type="match status" value="1"/>
</dbReference>
<feature type="region of interest" description="Disordered" evidence="13">
    <location>
        <begin position="1"/>
        <end position="54"/>
    </location>
</feature>
<evidence type="ECO:0000256" key="12">
    <source>
        <dbReference type="RuleBase" id="RU004478"/>
    </source>
</evidence>
<dbReference type="PANTHER" id="PTHR21237">
    <property type="entry name" value="GRPE PROTEIN"/>
    <property type="match status" value="1"/>
</dbReference>
<organism evidence="14 15">
    <name type="scientific">Paenibacillus swuensis</name>
    <dbReference type="NCBI Taxonomy" id="1178515"/>
    <lineage>
        <taxon>Bacteria</taxon>
        <taxon>Bacillati</taxon>
        <taxon>Bacillota</taxon>
        <taxon>Bacilli</taxon>
        <taxon>Bacillales</taxon>
        <taxon>Paenibacillaceae</taxon>
        <taxon>Paenibacillus</taxon>
    </lineage>
</organism>
<protein>
    <recommendedName>
        <fullName evidence="8 10">Protein GrpE</fullName>
    </recommendedName>
    <alternativeName>
        <fullName evidence="9 10">HSP-70 cofactor</fullName>
    </alternativeName>
</protein>
<dbReference type="RefSeq" id="WP_068611119.1">
    <property type="nucleotide sequence ID" value="NZ_CP011388.1"/>
</dbReference>
<dbReference type="GO" id="GO:0042803">
    <property type="term" value="F:protein homodimerization activity"/>
    <property type="evidence" value="ECO:0007669"/>
    <property type="project" value="InterPro"/>
</dbReference>
<comment type="function">
    <text evidence="7 10 11">Participates actively in the response to hyperosmotic and heat shock by preventing the aggregation of stress-denatured proteins, in association with DnaK and GrpE. It is the nucleotide exchange factor for DnaK and may function as a thermosensor. Unfolded proteins bind initially to DnaJ; upon interaction with the DnaJ-bound protein, DnaK hydrolyzes its bound ATP, resulting in the formation of a stable complex. GrpE releases ADP from DnaK; ATP binding to DnaK triggers the release of the substrate protein, thus completing the reaction cycle. Several rounds of ATP-dependent interactions between DnaJ, DnaK and GrpE are required for fully efficient folding.</text>
</comment>
<name>A0A172TQ52_9BACL</name>
<evidence type="ECO:0000256" key="7">
    <source>
        <dbReference type="ARBA" id="ARBA00053401"/>
    </source>
</evidence>
<dbReference type="GO" id="GO:0005737">
    <property type="term" value="C:cytoplasm"/>
    <property type="evidence" value="ECO:0007669"/>
    <property type="project" value="UniProtKB-SubCell"/>
</dbReference>
<evidence type="ECO:0000313" key="14">
    <source>
        <dbReference type="EMBL" id="ANE48937.1"/>
    </source>
</evidence>
<keyword evidence="4 10" id="KW-0963">Cytoplasm</keyword>
<dbReference type="InterPro" id="IPR000740">
    <property type="entry name" value="GrpE"/>
</dbReference>
<evidence type="ECO:0000256" key="9">
    <source>
        <dbReference type="ARBA" id="ARBA00076414"/>
    </source>
</evidence>
<dbReference type="SUPFAM" id="SSF51064">
    <property type="entry name" value="Head domain of nucleotide exchange factor GrpE"/>
    <property type="match status" value="1"/>
</dbReference>
<sequence length="202" mass="23016">MNDNQENSQSIETQEEQNTEHAEVNAEQADTNAASHTEVEGSAEDSQQPVEQDELERLSALAEENNQRYLRTQADFENFRRRTRQEKEELAKYASSKVLEQLVSVLDNFERALAASKDNQDFESFAKGVDMIFRQFDSVLTSEGLTAIESVGQPFNPEFHQAIMQVETDEHEEGTVVEELQKGYRLKDKVLRPAMVKVSTRA</sequence>
<evidence type="ECO:0000256" key="2">
    <source>
        <dbReference type="ARBA" id="ARBA00009054"/>
    </source>
</evidence>
<feature type="compositionally biased region" description="Polar residues" evidence="13">
    <location>
        <begin position="1"/>
        <end position="12"/>
    </location>
</feature>
<dbReference type="AlphaFoldDB" id="A0A172TQ52"/>
<evidence type="ECO:0000256" key="6">
    <source>
        <dbReference type="ARBA" id="ARBA00023186"/>
    </source>
</evidence>
<proteinExistence type="inferred from homology"/>
<dbReference type="Gene3D" id="2.30.22.10">
    <property type="entry name" value="Head domain of nucleotide exchange factor GrpE"/>
    <property type="match status" value="1"/>
</dbReference>
<dbReference type="OrthoDB" id="9812586at2"/>
<evidence type="ECO:0000256" key="13">
    <source>
        <dbReference type="SAM" id="MobiDB-lite"/>
    </source>
</evidence>
<evidence type="ECO:0000256" key="8">
    <source>
        <dbReference type="ARBA" id="ARBA00072274"/>
    </source>
</evidence>
<dbReference type="HAMAP" id="MF_01151">
    <property type="entry name" value="GrpE"/>
    <property type="match status" value="1"/>
</dbReference>
<dbReference type="PROSITE" id="PS01071">
    <property type="entry name" value="GRPE"/>
    <property type="match status" value="1"/>
</dbReference>
<evidence type="ECO:0000256" key="3">
    <source>
        <dbReference type="ARBA" id="ARBA00011738"/>
    </source>
</evidence>
<dbReference type="EMBL" id="CP011388">
    <property type="protein sequence ID" value="ANE48937.1"/>
    <property type="molecule type" value="Genomic_DNA"/>
</dbReference>
<dbReference type="FunFam" id="2.30.22.10:FF:000001">
    <property type="entry name" value="Protein GrpE"/>
    <property type="match status" value="1"/>
</dbReference>
<evidence type="ECO:0000256" key="11">
    <source>
        <dbReference type="RuleBase" id="RU000639"/>
    </source>
</evidence>
<gene>
    <name evidence="10" type="primary">grpE</name>
    <name evidence="14" type="ORF">SY83_14590</name>
</gene>
<evidence type="ECO:0000256" key="5">
    <source>
        <dbReference type="ARBA" id="ARBA00023016"/>
    </source>
</evidence>
<keyword evidence="15" id="KW-1185">Reference proteome</keyword>
<evidence type="ECO:0000256" key="4">
    <source>
        <dbReference type="ARBA" id="ARBA00022490"/>
    </source>
</evidence>
<dbReference type="Pfam" id="PF01025">
    <property type="entry name" value="GrpE"/>
    <property type="match status" value="1"/>
</dbReference>
<dbReference type="GO" id="GO:0051087">
    <property type="term" value="F:protein-folding chaperone binding"/>
    <property type="evidence" value="ECO:0007669"/>
    <property type="project" value="InterPro"/>
</dbReference>
<evidence type="ECO:0000256" key="10">
    <source>
        <dbReference type="HAMAP-Rule" id="MF_01151"/>
    </source>
</evidence>
<dbReference type="GO" id="GO:0000774">
    <property type="term" value="F:adenyl-nucleotide exchange factor activity"/>
    <property type="evidence" value="ECO:0007669"/>
    <property type="project" value="InterPro"/>
</dbReference>
<comment type="subcellular location">
    <subcellularLocation>
        <location evidence="1 10">Cytoplasm</location>
    </subcellularLocation>
</comment>
<evidence type="ECO:0000256" key="1">
    <source>
        <dbReference type="ARBA" id="ARBA00004496"/>
    </source>
</evidence>
<dbReference type="InterPro" id="IPR013805">
    <property type="entry name" value="GrpE_CC"/>
</dbReference>
<keyword evidence="5 10" id="KW-0346">Stress response</keyword>